<evidence type="ECO:0000313" key="1">
    <source>
        <dbReference type="EMBL" id="KAJ7369481.1"/>
    </source>
</evidence>
<comment type="caution">
    <text evidence="1">The sequence shown here is derived from an EMBL/GenBank/DDBJ whole genome shotgun (WGS) entry which is preliminary data.</text>
</comment>
<dbReference type="AlphaFoldDB" id="A0A9W9YU36"/>
<evidence type="ECO:0000313" key="2">
    <source>
        <dbReference type="Proteomes" id="UP001163046"/>
    </source>
</evidence>
<protein>
    <submittedName>
        <fullName evidence="1">Uncharacterized protein</fullName>
    </submittedName>
</protein>
<sequence length="58" mass="6468">MMILKLAVENYGITSCAIERIEAEEGMKEPGQKKSTPMTEAGKGARLENKKLSIKWDI</sequence>
<dbReference type="EMBL" id="MU826940">
    <property type="protein sequence ID" value="KAJ7369481.1"/>
    <property type="molecule type" value="Genomic_DNA"/>
</dbReference>
<keyword evidence="2" id="KW-1185">Reference proteome</keyword>
<dbReference type="Proteomes" id="UP001163046">
    <property type="component" value="Unassembled WGS sequence"/>
</dbReference>
<feature type="non-terminal residue" evidence="1">
    <location>
        <position position="58"/>
    </location>
</feature>
<gene>
    <name evidence="1" type="ORF">OS493_038719</name>
</gene>
<proteinExistence type="predicted"/>
<name>A0A9W9YU36_9CNID</name>
<organism evidence="1 2">
    <name type="scientific">Desmophyllum pertusum</name>
    <dbReference type="NCBI Taxonomy" id="174260"/>
    <lineage>
        <taxon>Eukaryota</taxon>
        <taxon>Metazoa</taxon>
        <taxon>Cnidaria</taxon>
        <taxon>Anthozoa</taxon>
        <taxon>Hexacorallia</taxon>
        <taxon>Scleractinia</taxon>
        <taxon>Caryophylliina</taxon>
        <taxon>Caryophylliidae</taxon>
        <taxon>Desmophyllum</taxon>
    </lineage>
</organism>
<reference evidence="1" key="1">
    <citation type="submission" date="2023-01" db="EMBL/GenBank/DDBJ databases">
        <title>Genome assembly of the deep-sea coral Lophelia pertusa.</title>
        <authorList>
            <person name="Herrera S."/>
            <person name="Cordes E."/>
        </authorList>
    </citation>
    <scope>NUCLEOTIDE SEQUENCE</scope>
    <source>
        <strain evidence="1">USNM1676648</strain>
        <tissue evidence="1">Polyp</tissue>
    </source>
</reference>
<accession>A0A9W9YU36</accession>